<dbReference type="EMBL" id="CVMT01000008">
    <property type="protein sequence ID" value="CRG90609.1"/>
    <property type="molecule type" value="Genomic_DNA"/>
</dbReference>
<evidence type="ECO:0000256" key="1">
    <source>
        <dbReference type="SAM" id="MobiDB-lite"/>
    </source>
</evidence>
<dbReference type="OrthoDB" id="4216802at2759"/>
<name>A0A0U1M4U0_TALIS</name>
<evidence type="ECO:0000313" key="3">
    <source>
        <dbReference type="Proteomes" id="UP000054383"/>
    </source>
</evidence>
<dbReference type="Proteomes" id="UP000054383">
    <property type="component" value="Unassembled WGS sequence"/>
</dbReference>
<sequence>MTATFGTNDVMTSGTQRRSKLSNVVKVSPSVEIALVREYPPLPFVSIKHLFDTVAERRNLLEENPDKLQYISFSNVTVSTVVAVEKCREQRRLHFRQTYFPDIQTLIIKVPSCIHERAHTNLGFELVRRYHDMGMKRAEFYGWGATTTKSRNQSPGQTHSSKEGDSSFKNKLLRPGNDFPSLMIEVGNLESISHLRMAAHWWIEHSDGRVNIVILVKIEKAKKRVTFYKYVPRPPSTQFPGLRSIPSVKATQVAEIVIDQSTSPSPISGAPLILEFTAVFDRQPNPPREKDLVLSGQDLDGLISEMW</sequence>
<reference evidence="2 3" key="1">
    <citation type="submission" date="2015-04" db="EMBL/GenBank/DDBJ databases">
        <authorList>
            <person name="Syromyatnikov M.Y."/>
            <person name="Popov V.N."/>
        </authorList>
    </citation>
    <scope>NUCLEOTIDE SEQUENCE [LARGE SCALE GENOMIC DNA]</scope>
    <source>
        <strain evidence="2">WF-38-12</strain>
    </source>
</reference>
<feature type="region of interest" description="Disordered" evidence="1">
    <location>
        <begin position="146"/>
        <end position="170"/>
    </location>
</feature>
<proteinExistence type="predicted"/>
<organism evidence="2 3">
    <name type="scientific">Talaromyces islandicus</name>
    <name type="common">Penicillium islandicum</name>
    <dbReference type="NCBI Taxonomy" id="28573"/>
    <lineage>
        <taxon>Eukaryota</taxon>
        <taxon>Fungi</taxon>
        <taxon>Dikarya</taxon>
        <taxon>Ascomycota</taxon>
        <taxon>Pezizomycotina</taxon>
        <taxon>Eurotiomycetes</taxon>
        <taxon>Eurotiomycetidae</taxon>
        <taxon>Eurotiales</taxon>
        <taxon>Trichocomaceae</taxon>
        <taxon>Talaromyces</taxon>
        <taxon>Talaromyces sect. Islandici</taxon>
    </lineage>
</organism>
<gene>
    <name evidence="2" type="ORF">PISL3812_07653</name>
</gene>
<dbReference type="AlphaFoldDB" id="A0A0U1M4U0"/>
<feature type="compositionally biased region" description="Polar residues" evidence="1">
    <location>
        <begin position="146"/>
        <end position="159"/>
    </location>
</feature>
<dbReference type="OMA" id="EPLIIRF"/>
<protein>
    <submittedName>
        <fullName evidence="2">Uncharacterized protein</fullName>
    </submittedName>
</protein>
<keyword evidence="3" id="KW-1185">Reference proteome</keyword>
<accession>A0A0U1M4U0</accession>
<evidence type="ECO:0000313" key="2">
    <source>
        <dbReference type="EMBL" id="CRG90609.1"/>
    </source>
</evidence>